<reference evidence="11 12" key="1">
    <citation type="submission" date="2024-02" db="EMBL/GenBank/DDBJ databases">
        <title>Haloferula sargassicola NBRC 104335.</title>
        <authorList>
            <person name="Ichikawa N."/>
            <person name="Katano-Makiyama Y."/>
            <person name="Hidaka K."/>
        </authorList>
    </citation>
    <scope>NUCLEOTIDE SEQUENCE [LARGE SCALE GENOMIC DNA]</scope>
    <source>
        <strain evidence="11 12">NBRC 104335</strain>
    </source>
</reference>
<evidence type="ECO:0000313" key="11">
    <source>
        <dbReference type="EMBL" id="GAA5482352.1"/>
    </source>
</evidence>
<feature type="region of interest" description="Disordered" evidence="8">
    <location>
        <begin position="162"/>
        <end position="184"/>
    </location>
</feature>
<evidence type="ECO:0000256" key="8">
    <source>
        <dbReference type="SAM" id="MobiDB-lite"/>
    </source>
</evidence>
<comment type="caution">
    <text evidence="11">The sequence shown here is derived from an EMBL/GenBank/DDBJ whole genome shotgun (WGS) entry which is preliminary data.</text>
</comment>
<evidence type="ECO:0000256" key="4">
    <source>
        <dbReference type="ARBA" id="ARBA00022960"/>
    </source>
</evidence>
<dbReference type="RefSeq" id="WP_353566495.1">
    <property type="nucleotide sequence ID" value="NZ_BAABRI010000007.1"/>
</dbReference>
<proteinExistence type="inferred from homology"/>
<dbReference type="PANTHER" id="PTHR30582">
    <property type="entry name" value="L,D-TRANSPEPTIDASE"/>
    <property type="match status" value="1"/>
</dbReference>
<feature type="chain" id="PRO_5047362317" description="L,D-TPase catalytic domain-containing protein" evidence="9">
    <location>
        <begin position="28"/>
        <end position="206"/>
    </location>
</feature>
<dbReference type="InterPro" id="IPR050979">
    <property type="entry name" value="LD-transpeptidase"/>
</dbReference>
<evidence type="ECO:0000259" key="10">
    <source>
        <dbReference type="PROSITE" id="PS52029"/>
    </source>
</evidence>
<feature type="domain" description="L,D-TPase catalytic" evidence="10">
    <location>
        <begin position="49"/>
        <end position="160"/>
    </location>
</feature>
<dbReference type="InterPro" id="IPR005490">
    <property type="entry name" value="LD_TPept_cat_dom"/>
</dbReference>
<dbReference type="Proteomes" id="UP001476282">
    <property type="component" value="Unassembled WGS sequence"/>
</dbReference>
<keyword evidence="9" id="KW-0732">Signal</keyword>
<accession>A0ABP9ULT7</accession>
<evidence type="ECO:0000256" key="6">
    <source>
        <dbReference type="ARBA" id="ARBA00023316"/>
    </source>
</evidence>
<evidence type="ECO:0000256" key="2">
    <source>
        <dbReference type="ARBA" id="ARBA00005992"/>
    </source>
</evidence>
<dbReference type="Pfam" id="PF03734">
    <property type="entry name" value="YkuD"/>
    <property type="match status" value="1"/>
</dbReference>
<name>A0ABP9ULT7_9BACT</name>
<gene>
    <name evidence="11" type="ORF">Hsar01_01571</name>
</gene>
<evidence type="ECO:0000256" key="1">
    <source>
        <dbReference type="ARBA" id="ARBA00004752"/>
    </source>
</evidence>
<evidence type="ECO:0000256" key="7">
    <source>
        <dbReference type="PROSITE-ProRule" id="PRU01373"/>
    </source>
</evidence>
<dbReference type="PROSITE" id="PS52029">
    <property type="entry name" value="LD_TPASE"/>
    <property type="match status" value="1"/>
</dbReference>
<dbReference type="SUPFAM" id="SSF141523">
    <property type="entry name" value="L,D-transpeptidase catalytic domain-like"/>
    <property type="match status" value="1"/>
</dbReference>
<keyword evidence="6 7" id="KW-0961">Cell wall biogenesis/degradation</keyword>
<sequence>MKLLRFLAIPAAAAAGLILSSCSTVNTGTPGTSFSFDPKVTKPTNTSATKVYLSTGAQKIYVVEGDKVLLASPACVGTAATPTPKGTFPIRNKVKYRRRASSPGAGYPMTYWMEFSSPAYGMHWGFVKPYPATHGCVRLPLNTARKMFDMVQVGTRVNVASSQPWDNTVGKSLPRLDDGPLPNPPNSYLNGPQVFKDQDQGKMWNF</sequence>
<feature type="active site" description="Nucleophile" evidence="7">
    <location>
        <position position="136"/>
    </location>
</feature>
<dbReference type="PROSITE" id="PS51257">
    <property type="entry name" value="PROKAR_LIPOPROTEIN"/>
    <property type="match status" value="1"/>
</dbReference>
<comment type="similarity">
    <text evidence="2">Belongs to the YkuD family.</text>
</comment>
<feature type="active site" description="Proton donor/acceptor" evidence="7">
    <location>
        <position position="123"/>
    </location>
</feature>
<keyword evidence="12" id="KW-1185">Reference proteome</keyword>
<organism evidence="11 12">
    <name type="scientific">Haloferula sargassicola</name>
    <dbReference type="NCBI Taxonomy" id="490096"/>
    <lineage>
        <taxon>Bacteria</taxon>
        <taxon>Pseudomonadati</taxon>
        <taxon>Verrucomicrobiota</taxon>
        <taxon>Verrucomicrobiia</taxon>
        <taxon>Verrucomicrobiales</taxon>
        <taxon>Verrucomicrobiaceae</taxon>
        <taxon>Haloferula</taxon>
    </lineage>
</organism>
<evidence type="ECO:0000256" key="3">
    <source>
        <dbReference type="ARBA" id="ARBA00022679"/>
    </source>
</evidence>
<feature type="signal peptide" evidence="9">
    <location>
        <begin position="1"/>
        <end position="27"/>
    </location>
</feature>
<dbReference type="Gene3D" id="2.40.440.10">
    <property type="entry name" value="L,D-transpeptidase catalytic domain-like"/>
    <property type="match status" value="1"/>
</dbReference>
<dbReference type="InterPro" id="IPR038063">
    <property type="entry name" value="Transpep_catalytic_dom"/>
</dbReference>
<keyword evidence="5 7" id="KW-0573">Peptidoglycan synthesis</keyword>
<evidence type="ECO:0000256" key="9">
    <source>
        <dbReference type="SAM" id="SignalP"/>
    </source>
</evidence>
<keyword evidence="4 7" id="KW-0133">Cell shape</keyword>
<dbReference type="CDD" id="cd16913">
    <property type="entry name" value="YkuD_like"/>
    <property type="match status" value="1"/>
</dbReference>
<dbReference type="EMBL" id="BAABRI010000007">
    <property type="protein sequence ID" value="GAA5482352.1"/>
    <property type="molecule type" value="Genomic_DNA"/>
</dbReference>
<evidence type="ECO:0000313" key="12">
    <source>
        <dbReference type="Proteomes" id="UP001476282"/>
    </source>
</evidence>
<comment type="pathway">
    <text evidence="1 7">Cell wall biogenesis; peptidoglycan biosynthesis.</text>
</comment>
<keyword evidence="3" id="KW-0808">Transferase</keyword>
<dbReference type="PANTHER" id="PTHR30582:SF2">
    <property type="entry name" value="L,D-TRANSPEPTIDASE YCIB-RELATED"/>
    <property type="match status" value="1"/>
</dbReference>
<protein>
    <recommendedName>
        <fullName evidence="10">L,D-TPase catalytic domain-containing protein</fullName>
    </recommendedName>
</protein>
<evidence type="ECO:0000256" key="5">
    <source>
        <dbReference type="ARBA" id="ARBA00022984"/>
    </source>
</evidence>